<reference evidence="4" key="3">
    <citation type="submission" date="2025-09" db="UniProtKB">
        <authorList>
            <consortium name="Ensembl"/>
        </authorList>
    </citation>
    <scope>IDENTIFICATION</scope>
</reference>
<evidence type="ECO:0000313" key="5">
    <source>
        <dbReference type="Proteomes" id="UP000001646"/>
    </source>
</evidence>
<evidence type="ECO:0000259" key="3">
    <source>
        <dbReference type="PROSITE" id="PS50102"/>
    </source>
</evidence>
<dbReference type="KEGG" id="acs:100561265"/>
<dbReference type="GO" id="GO:0005737">
    <property type="term" value="C:cytoplasm"/>
    <property type="evidence" value="ECO:0007669"/>
    <property type="project" value="Ensembl"/>
</dbReference>
<dbReference type="GO" id="GO:0005654">
    <property type="term" value="C:nucleoplasm"/>
    <property type="evidence" value="ECO:0007669"/>
    <property type="project" value="Ensembl"/>
</dbReference>
<reference evidence="4" key="1">
    <citation type="submission" date="2009-12" db="EMBL/GenBank/DDBJ databases">
        <title>The Genome Sequence of Anolis carolinensis (Green Anole Lizard).</title>
        <authorList>
            <consortium name="The Genome Sequencing Platform"/>
            <person name="Di Palma F."/>
            <person name="Alfoldi J."/>
            <person name="Heiman D."/>
            <person name="Young S."/>
            <person name="Grabherr M."/>
            <person name="Johnson J."/>
            <person name="Lander E.S."/>
            <person name="Lindblad-Toh K."/>
        </authorList>
    </citation>
    <scope>NUCLEOTIDE SEQUENCE [LARGE SCALE GENOMIC DNA]</scope>
    <source>
        <strain evidence="4">JBL SC #1</strain>
    </source>
</reference>
<dbReference type="AlphaFoldDB" id="A0A803T2R4"/>
<organism evidence="4 5">
    <name type="scientific">Anolis carolinensis</name>
    <name type="common">Green anole</name>
    <name type="synonym">American chameleon</name>
    <dbReference type="NCBI Taxonomy" id="28377"/>
    <lineage>
        <taxon>Eukaryota</taxon>
        <taxon>Metazoa</taxon>
        <taxon>Chordata</taxon>
        <taxon>Craniata</taxon>
        <taxon>Vertebrata</taxon>
        <taxon>Euteleostomi</taxon>
        <taxon>Lepidosauria</taxon>
        <taxon>Squamata</taxon>
        <taxon>Bifurcata</taxon>
        <taxon>Unidentata</taxon>
        <taxon>Episquamata</taxon>
        <taxon>Toxicofera</taxon>
        <taxon>Iguania</taxon>
        <taxon>Dactyloidae</taxon>
        <taxon>Anolis</taxon>
    </lineage>
</organism>
<dbReference type="PROSITE" id="PS50102">
    <property type="entry name" value="RRM"/>
    <property type="match status" value="1"/>
</dbReference>
<proteinExistence type="predicted"/>
<dbReference type="Pfam" id="PF00076">
    <property type="entry name" value="RRM_1"/>
    <property type="match status" value="1"/>
</dbReference>
<dbReference type="InParanoid" id="A0A803T2R4"/>
<dbReference type="SUPFAM" id="SSF54928">
    <property type="entry name" value="RNA-binding domain, RBD"/>
    <property type="match status" value="1"/>
</dbReference>
<evidence type="ECO:0000313" key="4">
    <source>
        <dbReference type="Ensembl" id="ENSACAP00000029504.1"/>
    </source>
</evidence>
<reference evidence="4" key="2">
    <citation type="submission" date="2025-08" db="UniProtKB">
        <authorList>
            <consortium name="Ensembl"/>
        </authorList>
    </citation>
    <scope>IDENTIFICATION</scope>
</reference>
<dbReference type="Proteomes" id="UP000001646">
    <property type="component" value="Unplaced"/>
</dbReference>
<keyword evidence="5" id="KW-1185">Reference proteome</keyword>
<dbReference type="InterPro" id="IPR012677">
    <property type="entry name" value="Nucleotide-bd_a/b_plait_sf"/>
</dbReference>
<name>A0A803T2R4_ANOCA</name>
<accession>A0A803T2R4</accession>
<dbReference type="Gene3D" id="3.30.70.330">
    <property type="match status" value="1"/>
</dbReference>
<evidence type="ECO:0000256" key="2">
    <source>
        <dbReference type="SAM" id="MobiDB-lite"/>
    </source>
</evidence>
<keyword evidence="1" id="KW-0694">RNA-binding</keyword>
<gene>
    <name evidence="4" type="primary">RBM45</name>
</gene>
<dbReference type="GeneTree" id="ENSGT00680000100059"/>
<feature type="compositionally biased region" description="Basic and acidic residues" evidence="2">
    <location>
        <begin position="20"/>
        <end position="30"/>
    </location>
</feature>
<feature type="region of interest" description="Disordered" evidence="2">
    <location>
        <begin position="9"/>
        <end position="33"/>
    </location>
</feature>
<dbReference type="GO" id="GO:0003723">
    <property type="term" value="F:RNA binding"/>
    <property type="evidence" value="ECO:0007669"/>
    <property type="project" value="UniProtKB-UniRule"/>
</dbReference>
<dbReference type="Ensembl" id="ENSACAT00000055435.1">
    <property type="protein sequence ID" value="ENSACAP00000029504.1"/>
    <property type="gene ID" value="ENSACAG00000037841.1"/>
</dbReference>
<sequence>MFGHKAIWAESESMSPGTSEPRKESSEVQGRDFVPLGYSTTPEFVKKAPEYHVYKYYDDSMDYRTLTYEPVTKSPESSVHYSYMSNTEQETDHHRIEECSVLTSVESLDIASEEKSETRSPDSVFRSLLVVSEFPFEKQQLVSLLNLIPGMEYCEMSHGLYSSRVYAVVQYNNAASAIYAKHKLHGFEYPSGNWLIVTFIEEGTVQRNLIKSAAKQKPSTSSYRRLQTDAELPSSKGKAPSDSPVRERLYITFNPYPLPEDILEDILSRFGHFINVHFIPGENTAYATFAEESSVIDAIAVLHGKTVNGVKLEMKLAVLPRETPVNAKGLSDQVSHFKTA</sequence>
<dbReference type="InterPro" id="IPR000504">
    <property type="entry name" value="RRM_dom"/>
</dbReference>
<dbReference type="OrthoDB" id="78437at2759"/>
<protein>
    <submittedName>
        <fullName evidence="4">RNA binding motif protein 45</fullName>
    </submittedName>
</protein>
<feature type="domain" description="RRM" evidence="3">
    <location>
        <begin position="247"/>
        <end position="319"/>
    </location>
</feature>
<dbReference type="InterPro" id="IPR035979">
    <property type="entry name" value="RBD_domain_sf"/>
</dbReference>
<evidence type="ECO:0000256" key="1">
    <source>
        <dbReference type="PROSITE-ProRule" id="PRU00176"/>
    </source>
</evidence>
<feature type="region of interest" description="Disordered" evidence="2">
    <location>
        <begin position="220"/>
        <end position="243"/>
    </location>
</feature>
<dbReference type="SMART" id="SM00360">
    <property type="entry name" value="RRM"/>
    <property type="match status" value="2"/>
</dbReference>